<dbReference type="InterPro" id="IPR012677">
    <property type="entry name" value="Nucleotide-bd_a/b_plait_sf"/>
</dbReference>
<dbReference type="SMART" id="SM00360">
    <property type="entry name" value="RRM"/>
    <property type="match status" value="1"/>
</dbReference>
<dbReference type="SUPFAM" id="SSF54928">
    <property type="entry name" value="RNA-binding domain, RBD"/>
    <property type="match status" value="1"/>
</dbReference>
<dbReference type="Proteomes" id="UP000799753">
    <property type="component" value="Unassembled WGS sequence"/>
</dbReference>
<dbReference type="Pfam" id="PF00076">
    <property type="entry name" value="RRM_1"/>
    <property type="match status" value="1"/>
</dbReference>
<feature type="region of interest" description="Disordered" evidence="2">
    <location>
        <begin position="1"/>
        <end position="307"/>
    </location>
</feature>
<dbReference type="AlphaFoldDB" id="A0A6A6S1B4"/>
<evidence type="ECO:0000256" key="1">
    <source>
        <dbReference type="PROSITE-ProRule" id="PRU00176"/>
    </source>
</evidence>
<dbReference type="PANTHER" id="PTHR23295:SF6">
    <property type="entry name" value="NEOSIN, ISOFORM A"/>
    <property type="match status" value="1"/>
</dbReference>
<dbReference type="PROSITE" id="PS50102">
    <property type="entry name" value="RRM"/>
    <property type="match status" value="1"/>
</dbReference>
<dbReference type="PANTHER" id="PTHR23295">
    <property type="entry name" value="NUCLEAR RECEPTOR COACTIVATOR 5-RELATED"/>
    <property type="match status" value="1"/>
</dbReference>
<feature type="compositionally biased region" description="Polar residues" evidence="2">
    <location>
        <begin position="53"/>
        <end position="88"/>
    </location>
</feature>
<sequence length="774" mass="85239">MRSSPPEDPEYTRTARLSPASPKPLHYPSPSNIPILEKQMDPMLGEPAISIGTPASYQSLPQQTQTPSANSTAASYYSDQQPAQNGQNAAMPGSVGAAPAGYALATDSQMHNYSAQQPSNSYSDAQSAPSPQDTRSAYPYAHDASAYAFQAQAAHAAQANPSQPSSTPNVASVDVQALLDQLSPPATNGISSQYAAPSMSHQPAQSHANSPTTSLPPAPSLPPRPPPQEKSATNPNYNPNDDIRSYHPHSGHRGSTQLSSVSVRGGAGEQGRSNLSPSAPGYTQRQSSDRPRSEDPDDDDEDQRWPPEINRMYEEFLNEERKFVTEGQWEKFPYGSRLFIGNLPTEKVTKRDIFHRFYRHGKLAQISIKQAYGFVQFLDVDSCHKAITIEQGQMVRGRKMHLEVSKPQRNTKKAEPERNNAPRRRSRSPDYNRGGPGPYGRNANPLSPRDRDNRRFRDDFRRSTSPRRDGYRGRERSRERYDDRRRSRSRSRSRRRYRSPSPRRGRSDDLPLPFRAPSQIPDVQVLVLNEGLPRDFIRWVEDTFRRAGLRIDVLIMSPRLDESAVVQRQIVEGVLAVVRLNTATLAKGKIDIQIFDRRRGANNVQFDNYVDLDPNTAAALVIAAKQNANQPVQPPNPYVPGYGAPQPTSFMPPAPAPGNAANPPNLSNLITSLDPNSLSQLLGAMSANNNAAQVAQPPAGLAPDLARLLGQVSTVVAPPYSAPALPPQPYTIPYQNPFGGQHHQPPAAHSLGNPQQPAQPDMNEIMAQLAKYQR</sequence>
<feature type="domain" description="RRM" evidence="3">
    <location>
        <begin position="336"/>
        <end position="407"/>
    </location>
</feature>
<reference evidence="4" key="1">
    <citation type="journal article" date="2020" name="Stud. Mycol.">
        <title>101 Dothideomycetes genomes: a test case for predicting lifestyles and emergence of pathogens.</title>
        <authorList>
            <person name="Haridas S."/>
            <person name="Albert R."/>
            <person name="Binder M."/>
            <person name="Bloem J."/>
            <person name="Labutti K."/>
            <person name="Salamov A."/>
            <person name="Andreopoulos B."/>
            <person name="Baker S."/>
            <person name="Barry K."/>
            <person name="Bills G."/>
            <person name="Bluhm B."/>
            <person name="Cannon C."/>
            <person name="Castanera R."/>
            <person name="Culley D."/>
            <person name="Daum C."/>
            <person name="Ezra D."/>
            <person name="Gonzalez J."/>
            <person name="Henrissat B."/>
            <person name="Kuo A."/>
            <person name="Liang C."/>
            <person name="Lipzen A."/>
            <person name="Lutzoni F."/>
            <person name="Magnuson J."/>
            <person name="Mondo S."/>
            <person name="Nolan M."/>
            <person name="Ohm R."/>
            <person name="Pangilinan J."/>
            <person name="Park H.-J."/>
            <person name="Ramirez L."/>
            <person name="Alfaro M."/>
            <person name="Sun H."/>
            <person name="Tritt A."/>
            <person name="Yoshinaga Y."/>
            <person name="Zwiers L.-H."/>
            <person name="Turgeon B."/>
            <person name="Goodwin S."/>
            <person name="Spatafora J."/>
            <person name="Crous P."/>
            <person name="Grigoriev I."/>
        </authorList>
    </citation>
    <scope>NUCLEOTIDE SEQUENCE</scope>
    <source>
        <strain evidence="4">CBS 473.64</strain>
    </source>
</reference>
<evidence type="ECO:0000259" key="3">
    <source>
        <dbReference type="PROSITE" id="PS50102"/>
    </source>
</evidence>
<feature type="compositionally biased region" description="Polar residues" evidence="2">
    <location>
        <begin position="230"/>
        <end position="239"/>
    </location>
</feature>
<feature type="compositionally biased region" description="Basic and acidic residues" evidence="2">
    <location>
        <begin position="448"/>
        <end position="485"/>
    </location>
</feature>
<proteinExistence type="predicted"/>
<evidence type="ECO:0000313" key="5">
    <source>
        <dbReference type="Proteomes" id="UP000799753"/>
    </source>
</evidence>
<feature type="region of interest" description="Disordered" evidence="2">
    <location>
        <begin position="398"/>
        <end position="515"/>
    </location>
</feature>
<dbReference type="InterPro" id="IPR035979">
    <property type="entry name" value="RBD_domain_sf"/>
</dbReference>
<dbReference type="OrthoDB" id="10044938at2759"/>
<organism evidence="4 5">
    <name type="scientific">Massarina eburnea CBS 473.64</name>
    <dbReference type="NCBI Taxonomy" id="1395130"/>
    <lineage>
        <taxon>Eukaryota</taxon>
        <taxon>Fungi</taxon>
        <taxon>Dikarya</taxon>
        <taxon>Ascomycota</taxon>
        <taxon>Pezizomycotina</taxon>
        <taxon>Dothideomycetes</taxon>
        <taxon>Pleosporomycetidae</taxon>
        <taxon>Pleosporales</taxon>
        <taxon>Massarineae</taxon>
        <taxon>Massarinaceae</taxon>
        <taxon>Massarina</taxon>
    </lineage>
</organism>
<keyword evidence="5" id="KW-1185">Reference proteome</keyword>
<evidence type="ECO:0000256" key="2">
    <source>
        <dbReference type="SAM" id="MobiDB-lite"/>
    </source>
</evidence>
<evidence type="ECO:0000313" key="4">
    <source>
        <dbReference type="EMBL" id="KAF2641360.1"/>
    </source>
</evidence>
<feature type="compositionally biased region" description="Polar residues" evidence="2">
    <location>
        <begin position="253"/>
        <end position="262"/>
    </location>
</feature>
<name>A0A6A6S1B4_9PLEO</name>
<feature type="compositionally biased region" description="Polar residues" evidence="2">
    <location>
        <begin position="106"/>
        <end position="135"/>
    </location>
</feature>
<dbReference type="Gene3D" id="3.30.70.330">
    <property type="match status" value="1"/>
</dbReference>
<keyword evidence="1" id="KW-0694">RNA-binding</keyword>
<feature type="compositionally biased region" description="Polar residues" evidence="2">
    <location>
        <begin position="184"/>
        <end position="209"/>
    </location>
</feature>
<dbReference type="InterPro" id="IPR000504">
    <property type="entry name" value="RRM_dom"/>
</dbReference>
<protein>
    <recommendedName>
        <fullName evidence="3">RRM domain-containing protein</fullName>
    </recommendedName>
</protein>
<accession>A0A6A6S1B4</accession>
<feature type="compositionally biased region" description="Basic residues" evidence="2">
    <location>
        <begin position="486"/>
        <end position="504"/>
    </location>
</feature>
<dbReference type="EMBL" id="MU006783">
    <property type="protein sequence ID" value="KAF2641360.1"/>
    <property type="molecule type" value="Genomic_DNA"/>
</dbReference>
<feature type="compositionally biased region" description="Basic and acidic residues" evidence="2">
    <location>
        <begin position="400"/>
        <end position="420"/>
    </location>
</feature>
<feature type="compositionally biased region" description="Low complexity" evidence="2">
    <location>
        <begin position="140"/>
        <end position="166"/>
    </location>
</feature>
<feature type="region of interest" description="Disordered" evidence="2">
    <location>
        <begin position="734"/>
        <end position="763"/>
    </location>
</feature>
<gene>
    <name evidence="4" type="ORF">P280DRAFT_489748</name>
</gene>
<dbReference type="GO" id="GO:0003723">
    <property type="term" value="F:RNA binding"/>
    <property type="evidence" value="ECO:0007669"/>
    <property type="project" value="UniProtKB-UniRule"/>
</dbReference>
<feature type="compositionally biased region" description="Pro residues" evidence="2">
    <location>
        <begin position="214"/>
        <end position="228"/>
    </location>
</feature>
<feature type="compositionally biased region" description="Polar residues" evidence="2">
    <location>
        <begin position="271"/>
        <end position="283"/>
    </location>
</feature>
<dbReference type="InterPro" id="IPR052600">
    <property type="entry name" value="Nuc_rcpt_coact/corep"/>
</dbReference>